<reference evidence="1 2" key="1">
    <citation type="submission" date="2016-10" db="EMBL/GenBank/DDBJ databases">
        <authorList>
            <person name="de Groot N.N."/>
        </authorList>
    </citation>
    <scope>NUCLEOTIDE SEQUENCE [LARGE SCALE GENOMIC DNA]</scope>
    <source>
        <strain evidence="1 2">DSM 25232</strain>
    </source>
</reference>
<evidence type="ECO:0000313" key="1">
    <source>
        <dbReference type="EMBL" id="SEK51574.1"/>
    </source>
</evidence>
<dbReference type="InterPro" id="IPR052159">
    <property type="entry name" value="Competence_DNA_uptake"/>
</dbReference>
<organism evidence="1 2">
    <name type="scientific">Aquimarina amphilecti</name>
    <dbReference type="NCBI Taxonomy" id="1038014"/>
    <lineage>
        <taxon>Bacteria</taxon>
        <taxon>Pseudomonadati</taxon>
        <taxon>Bacteroidota</taxon>
        <taxon>Flavobacteriia</taxon>
        <taxon>Flavobacteriales</taxon>
        <taxon>Flavobacteriaceae</taxon>
        <taxon>Aquimarina</taxon>
    </lineage>
</organism>
<dbReference type="OrthoDB" id="418728at2"/>
<dbReference type="Proteomes" id="UP000198521">
    <property type="component" value="Unassembled WGS sequence"/>
</dbReference>
<dbReference type="RefSeq" id="WP_139195579.1">
    <property type="nucleotide sequence ID" value="NZ_FOAB01000001.1"/>
</dbReference>
<dbReference type="PANTHER" id="PTHR30619">
    <property type="entry name" value="DNA INTERNALIZATION/COMPETENCE PROTEIN COMEC/REC2"/>
    <property type="match status" value="1"/>
</dbReference>
<dbReference type="Gene3D" id="3.60.15.10">
    <property type="entry name" value="Ribonuclease Z/Hydroxyacylglutathione hydrolase-like"/>
    <property type="match status" value="1"/>
</dbReference>
<proteinExistence type="predicted"/>
<name>A0A1H7HMV0_AQUAM</name>
<dbReference type="InterPro" id="IPR036866">
    <property type="entry name" value="RibonucZ/Hydroxyglut_hydro"/>
</dbReference>
<evidence type="ECO:0000313" key="2">
    <source>
        <dbReference type="Proteomes" id="UP000198521"/>
    </source>
</evidence>
<keyword evidence="2" id="KW-1185">Reference proteome</keyword>
<accession>A0A1H7HMV0</accession>
<dbReference type="SUPFAM" id="SSF56281">
    <property type="entry name" value="Metallo-hydrolase/oxidoreductase"/>
    <property type="match status" value="1"/>
</dbReference>
<dbReference type="STRING" id="1038014.SAMN04487910_0705"/>
<dbReference type="AlphaFoldDB" id="A0A1H7HMV0"/>
<protein>
    <recommendedName>
        <fullName evidence="3">Metallo-beta-lactamase superfamily protein</fullName>
    </recommendedName>
</protein>
<gene>
    <name evidence="1" type="ORF">SAMN04487910_0705</name>
</gene>
<dbReference type="PANTHER" id="PTHR30619:SF1">
    <property type="entry name" value="RECOMBINATION PROTEIN 2"/>
    <property type="match status" value="1"/>
</dbReference>
<sequence length="377" mass="42896">MMRSECIGWENEKENFKTMFNIKFLPARFGDCIWITYGSEDNPSRILIDGGTGGTRHSIKKLVNELPEDQKKLELLVVTHIDRDHIEGVLRLLEEDQLPFRIRDFWFNGWSHINTNTQDVIEHFGAVQAERLSAMILKHNLSWNGDFNGNTIVVDQEELPKITLPGGMKLTILSPAPKHLSELKDKWEEEVKAANLDPGFGLEVNDEDVTEDAIESFGEGFPDVDELVKEDFEEDTSAGNGSSIAFLAEYEGKKVLFCGDAFPSQLLEALNKIASEEKIDLELFKISHHASSHNTSSELLDKVNCKNFVISTNGRIYKHPKKVTIARILKSSGENTRLIFNYKSKINEIWDENYLKNKYNYTTIFPTPEDDIVAIDL</sequence>
<evidence type="ECO:0008006" key="3">
    <source>
        <dbReference type="Google" id="ProtNLM"/>
    </source>
</evidence>
<dbReference type="EMBL" id="FOAB01000001">
    <property type="protein sequence ID" value="SEK51574.1"/>
    <property type="molecule type" value="Genomic_DNA"/>
</dbReference>